<evidence type="ECO:0000313" key="2">
    <source>
        <dbReference type="Proteomes" id="UP001060085"/>
    </source>
</evidence>
<organism evidence="1 2">
    <name type="scientific">Catharanthus roseus</name>
    <name type="common">Madagascar periwinkle</name>
    <name type="synonym">Vinca rosea</name>
    <dbReference type="NCBI Taxonomy" id="4058"/>
    <lineage>
        <taxon>Eukaryota</taxon>
        <taxon>Viridiplantae</taxon>
        <taxon>Streptophyta</taxon>
        <taxon>Embryophyta</taxon>
        <taxon>Tracheophyta</taxon>
        <taxon>Spermatophyta</taxon>
        <taxon>Magnoliopsida</taxon>
        <taxon>eudicotyledons</taxon>
        <taxon>Gunneridae</taxon>
        <taxon>Pentapetalae</taxon>
        <taxon>asterids</taxon>
        <taxon>lamiids</taxon>
        <taxon>Gentianales</taxon>
        <taxon>Apocynaceae</taxon>
        <taxon>Rauvolfioideae</taxon>
        <taxon>Vinceae</taxon>
        <taxon>Catharanthinae</taxon>
        <taxon>Catharanthus</taxon>
    </lineage>
</organism>
<sequence>MDSRRVGRNVLSNYRIGKTLGHGAFAKVKLAVHNLTGIKVAIKILARQFLDETEAMKVRREINIMKRLSHPHIVRLFEVIETTTEIYMVMEYVNSGELFYYLTEKGRLHEDEARHFFQQIISGVEYCHRHMVAHRDLKPENLLLDSKHSIKIADFGLGNIMRDGHFLKTSCGSPNYAAPELIAHRLYAGPEADIWSCGVILYALLCGRLPFDDDNLSALYSRIRNGTYPISSHISSSANDLIARILVVDPVRRISIPEIHRHPWFREQLPQYIASPAIKTLCETEKVNEDVVREMVTMGFNIHEIIGSLLNHLQNQATVTYHLLLHRYFRARFNFDNHELLVSSGVTDHGDIYVRSVSCDQEKWTLGFKSQASPYQTMRDVLQVFHSLNVQWKRIGHYNMKCLWERPRSKYSRDVFVDRCPETKLHGDKILPSTCGTGMTIRTHDSIKFELQLYRASGEMYIVDLQWINGPPFLFLELCASFLSVVGII</sequence>
<gene>
    <name evidence="1" type="ORF">M9H77_28454</name>
</gene>
<reference evidence="2" key="1">
    <citation type="journal article" date="2023" name="Nat. Plants">
        <title>Single-cell RNA sequencing provides a high-resolution roadmap for understanding the multicellular compartmentation of specialized metabolism.</title>
        <authorList>
            <person name="Sun S."/>
            <person name="Shen X."/>
            <person name="Li Y."/>
            <person name="Li Y."/>
            <person name="Wang S."/>
            <person name="Li R."/>
            <person name="Zhang H."/>
            <person name="Shen G."/>
            <person name="Guo B."/>
            <person name="Wei J."/>
            <person name="Xu J."/>
            <person name="St-Pierre B."/>
            <person name="Chen S."/>
            <person name="Sun C."/>
        </authorList>
    </citation>
    <scope>NUCLEOTIDE SEQUENCE [LARGE SCALE GENOMIC DNA]</scope>
</reference>
<name>A0ACC0AGD3_CATRO</name>
<dbReference type="Proteomes" id="UP001060085">
    <property type="component" value="Linkage Group LG06"/>
</dbReference>
<accession>A0ACC0AGD3</accession>
<protein>
    <submittedName>
        <fullName evidence="1">Uncharacterized protein</fullName>
    </submittedName>
</protein>
<proteinExistence type="predicted"/>
<comment type="caution">
    <text evidence="1">The sequence shown here is derived from an EMBL/GenBank/DDBJ whole genome shotgun (WGS) entry which is preliminary data.</text>
</comment>
<keyword evidence="2" id="KW-1185">Reference proteome</keyword>
<evidence type="ECO:0000313" key="1">
    <source>
        <dbReference type="EMBL" id="KAI5659661.1"/>
    </source>
</evidence>
<dbReference type="EMBL" id="CM044706">
    <property type="protein sequence ID" value="KAI5659661.1"/>
    <property type="molecule type" value="Genomic_DNA"/>
</dbReference>